<protein>
    <submittedName>
        <fullName evidence="2">Uncharacterized protein</fullName>
    </submittedName>
</protein>
<dbReference type="eggNOG" id="COG1073">
    <property type="taxonomic scope" value="Bacteria"/>
</dbReference>
<proteinExistence type="predicted"/>
<dbReference type="KEGG" id="fri:FraEuI1c_3528"/>
<gene>
    <name evidence="2" type="ordered locus">FraEuI1c_3528</name>
</gene>
<accession>E3IZB0</accession>
<dbReference type="RefSeq" id="WP_013424655.1">
    <property type="nucleotide sequence ID" value="NC_014666.1"/>
</dbReference>
<evidence type="ECO:0000256" key="1">
    <source>
        <dbReference type="SAM" id="MobiDB-lite"/>
    </source>
</evidence>
<feature type="compositionally biased region" description="Basic and acidic residues" evidence="1">
    <location>
        <begin position="133"/>
        <end position="144"/>
    </location>
</feature>
<feature type="compositionally biased region" description="Low complexity" evidence="1">
    <location>
        <begin position="148"/>
        <end position="168"/>
    </location>
</feature>
<dbReference type="EMBL" id="CP002299">
    <property type="protein sequence ID" value="ADP81537.1"/>
    <property type="molecule type" value="Genomic_DNA"/>
</dbReference>
<dbReference type="OrthoDB" id="5088636at2"/>
<keyword evidence="3" id="KW-1185">Reference proteome</keyword>
<dbReference type="InParanoid" id="E3IZB0"/>
<dbReference type="Proteomes" id="UP000002484">
    <property type="component" value="Chromosome"/>
</dbReference>
<reference evidence="2 3" key="1">
    <citation type="submission" date="2010-10" db="EMBL/GenBank/DDBJ databases">
        <title>Complete sequence of Frankia sp. EuI1c.</title>
        <authorList>
            <consortium name="US DOE Joint Genome Institute"/>
            <person name="Lucas S."/>
            <person name="Copeland A."/>
            <person name="Lapidus A."/>
            <person name="Cheng J.-F."/>
            <person name="Bruce D."/>
            <person name="Goodwin L."/>
            <person name="Pitluck S."/>
            <person name="Chertkov O."/>
            <person name="Detter J.C."/>
            <person name="Han C."/>
            <person name="Tapia R."/>
            <person name="Land M."/>
            <person name="Hauser L."/>
            <person name="Jeffries C."/>
            <person name="Kyrpides N."/>
            <person name="Ivanova N."/>
            <person name="Mikhailova N."/>
            <person name="Beauchemin N."/>
            <person name="Sen A."/>
            <person name="Sur S.A."/>
            <person name="Gtari M."/>
            <person name="Wall L."/>
            <person name="Tisa L."/>
            <person name="Woyke T."/>
        </authorList>
    </citation>
    <scope>NUCLEOTIDE SEQUENCE [LARGE SCALE GENOMIC DNA]</scope>
    <source>
        <strain evidence="3">DSM 45817 / CECT 9037 / EuI1c</strain>
    </source>
</reference>
<dbReference type="STRING" id="298654.FraEuI1c_3528"/>
<dbReference type="AlphaFoldDB" id="E3IZB0"/>
<dbReference type="SUPFAM" id="SSF89372">
    <property type="entry name" value="Fucose-specific lectin"/>
    <property type="match status" value="1"/>
</dbReference>
<organism evidence="2 3">
    <name type="scientific">Pseudofrankia inefficax (strain DSM 45817 / CECT 9037 / DDB 130130 / EuI1c)</name>
    <name type="common">Frankia inefficax</name>
    <dbReference type="NCBI Taxonomy" id="298654"/>
    <lineage>
        <taxon>Bacteria</taxon>
        <taxon>Bacillati</taxon>
        <taxon>Actinomycetota</taxon>
        <taxon>Actinomycetes</taxon>
        <taxon>Frankiales</taxon>
        <taxon>Frankiaceae</taxon>
        <taxon>Pseudofrankia</taxon>
    </lineage>
</organism>
<dbReference type="HOGENOM" id="CLU_348443_0_0_11"/>
<sequence length="724" mass="75929">MAGDVPADERVFIAPGASDAMVAGPREAVIAAGPAGQQPTAASTGADPEAGERTLHRYGRVHVFGAPGSGDGPAAAVAKPVPGAANGSYGPVDGTVVATAGLAGLDRTETLGLEAFRLRASAAYRRAKQVRPRAGEPWDMDRPCTDVAPPHGASGHAHPAAPPAAGAPAATATLVATATSGDGGGAASDANSTAGPLSSYLEGSVAVGLIMVEGPTADLQFTAAERTKVVAEAQNGLSWLATSNPAAGITFSYDIQIVRLTQPADASQSDLEAYWRDPTMAKLGYQANFDGVYDYANAIRSRLGTAWGYVAFVTKYPVQYFAYAAIGGPRIVLTYANDGWGPDNLDRVFAHESSHVFGAVDEYGSSGCDCGGSFGRFGAPNGNCDSCAPNPVDCLMRGNTFAFCRFTPAHIGWGRGASGNPVLVQSKGLGHLGQFQLVVPSSFDGLTHRWENFDQPGYPWEDPFQTAQALGKLDAVTMIQSNLSNPGSLECVVRVGADLYHLWRDSTGAFVWSTPTKIATGAAGVPSFVQGGYGAHGNFEMLYPATGTGLISMWRNNDAFLYPWSTPRQILPELGHIDAVSLIQGDRGTPPGALEAVIRAGTRLGHIWRDQTPAAAWHLTTWFGDGTAGNPVLIESSFPGARNFEVVVPSATSGLIHFYRNNQAAGTPWSGPRPFATNLGKVDAVAMMQSTFQGHLEVVVRIADRLYQMFRDASGAWFPANRIA</sequence>
<dbReference type="eggNOG" id="COG1520">
    <property type="taxonomic scope" value="Bacteria"/>
</dbReference>
<feature type="region of interest" description="Disordered" evidence="1">
    <location>
        <begin position="127"/>
        <end position="168"/>
    </location>
</feature>
<name>E3IZB0_PSEI1</name>
<evidence type="ECO:0000313" key="2">
    <source>
        <dbReference type="EMBL" id="ADP81537.1"/>
    </source>
</evidence>
<evidence type="ECO:0000313" key="3">
    <source>
        <dbReference type="Proteomes" id="UP000002484"/>
    </source>
</evidence>